<keyword evidence="1" id="KW-0812">Transmembrane</keyword>
<keyword evidence="1" id="KW-1133">Transmembrane helix</keyword>
<evidence type="ECO:0000313" key="2">
    <source>
        <dbReference type="EMBL" id="CAG9178939.1"/>
    </source>
</evidence>
<evidence type="ECO:0000313" key="3">
    <source>
        <dbReference type="Proteomes" id="UP000701702"/>
    </source>
</evidence>
<keyword evidence="3" id="KW-1185">Reference proteome</keyword>
<reference evidence="2 3" key="1">
    <citation type="submission" date="2021-08" db="EMBL/GenBank/DDBJ databases">
        <authorList>
            <person name="Peeters C."/>
        </authorList>
    </citation>
    <scope>NUCLEOTIDE SEQUENCE [LARGE SCALE GENOMIC DNA]</scope>
    <source>
        <strain evidence="2 3">LMG 23994</strain>
    </source>
</reference>
<proteinExistence type="predicted"/>
<sequence length="294" mass="31744">MRLMNWPWPRPAVGSVEADKIGGCVAGHSQDTRERGGVMTADLGLVRLYHCHGQGAAIKKSRNSFEFRPTQCPGCVDGNTACCCPHAGELMCRCRTGTGSHALRLALASASHAALPLLMALLALLRASAAILLLLLARTLVLVTHLSAARALALFRTLLAAALAALRLLLLPLALLPLLALLGLPRLLLLLSHCCLHVARRTAASRHVARHMPALSLPPQAGFPSAAVNDSSRFYKSFSRFTWPRAARLACPVRTAHTRRTGNRYGDCRTAAGPPRVVPCKQHRRHGRPFRFPA</sequence>
<accession>A0ABM8XFW4</accession>
<name>A0ABM8XFW4_9BURK</name>
<dbReference type="EMBL" id="CAJZAF010000023">
    <property type="protein sequence ID" value="CAG9178939.1"/>
    <property type="molecule type" value="Genomic_DNA"/>
</dbReference>
<comment type="caution">
    <text evidence="2">The sequence shown here is derived from an EMBL/GenBank/DDBJ whole genome shotgun (WGS) entry which is preliminary data.</text>
</comment>
<gene>
    <name evidence="2" type="ORF">LMG23994_04044</name>
</gene>
<organism evidence="2 3">
    <name type="scientific">Cupriavidus pinatubonensis</name>
    <dbReference type="NCBI Taxonomy" id="248026"/>
    <lineage>
        <taxon>Bacteria</taxon>
        <taxon>Pseudomonadati</taxon>
        <taxon>Pseudomonadota</taxon>
        <taxon>Betaproteobacteria</taxon>
        <taxon>Burkholderiales</taxon>
        <taxon>Burkholderiaceae</taxon>
        <taxon>Cupriavidus</taxon>
    </lineage>
</organism>
<keyword evidence="1" id="KW-0472">Membrane</keyword>
<evidence type="ECO:0000256" key="1">
    <source>
        <dbReference type="SAM" id="Phobius"/>
    </source>
</evidence>
<feature type="transmembrane region" description="Helical" evidence="1">
    <location>
        <begin position="113"/>
        <end position="136"/>
    </location>
</feature>
<feature type="transmembrane region" description="Helical" evidence="1">
    <location>
        <begin position="148"/>
        <end position="169"/>
    </location>
</feature>
<protein>
    <submittedName>
        <fullName evidence="2">Uncharacterized protein</fullName>
    </submittedName>
</protein>
<dbReference type="Proteomes" id="UP000701702">
    <property type="component" value="Unassembled WGS sequence"/>
</dbReference>